<dbReference type="RefSeq" id="WP_208176370.1">
    <property type="nucleotide sequence ID" value="NZ_JAGETZ010000008.1"/>
</dbReference>
<sequence>MRQTQPVALFHMPQSELILTSSNKHGCLVRDAAELAPRGVDAKRIAAFDKLRQDFELLPTDIELDTAKQNTTLAKEAVKTRATTELQALMGIVGTVHDVRSASYKMFGSGGLAGGPEAELYVGLLRVVRVGRAHLAEYAPKGLTAVMLDTLAASAAEFLERLGDQQDAEAARGRAADVRILAGNALYAELIDLCGIGKALYATTDARKYADYVVTDAPAPDNAPELPKA</sequence>
<evidence type="ECO:0000313" key="1">
    <source>
        <dbReference type="EMBL" id="MBO2010740.1"/>
    </source>
</evidence>
<protein>
    <submittedName>
        <fullName evidence="1">Uncharacterized protein</fullName>
    </submittedName>
</protein>
<proteinExistence type="predicted"/>
<organism evidence="1 2">
    <name type="scientific">Hymenobacter negativus</name>
    <dbReference type="NCBI Taxonomy" id="2795026"/>
    <lineage>
        <taxon>Bacteria</taxon>
        <taxon>Pseudomonadati</taxon>
        <taxon>Bacteroidota</taxon>
        <taxon>Cytophagia</taxon>
        <taxon>Cytophagales</taxon>
        <taxon>Hymenobacteraceae</taxon>
        <taxon>Hymenobacter</taxon>
    </lineage>
</organism>
<name>A0ABS3QHL4_9BACT</name>
<dbReference type="EMBL" id="JAGETZ010000008">
    <property type="protein sequence ID" value="MBO2010740.1"/>
    <property type="molecule type" value="Genomic_DNA"/>
</dbReference>
<comment type="caution">
    <text evidence="1">The sequence shown here is derived from an EMBL/GenBank/DDBJ whole genome shotgun (WGS) entry which is preliminary data.</text>
</comment>
<dbReference type="Proteomes" id="UP000664369">
    <property type="component" value="Unassembled WGS sequence"/>
</dbReference>
<keyword evidence="2" id="KW-1185">Reference proteome</keyword>
<accession>A0ABS3QHL4</accession>
<evidence type="ECO:0000313" key="2">
    <source>
        <dbReference type="Proteomes" id="UP000664369"/>
    </source>
</evidence>
<gene>
    <name evidence="1" type="ORF">J4E00_16885</name>
</gene>
<reference evidence="1 2" key="1">
    <citation type="submission" date="2021-03" db="EMBL/GenBank/DDBJ databases">
        <authorList>
            <person name="Kim M.K."/>
        </authorList>
    </citation>
    <scope>NUCLEOTIDE SEQUENCE [LARGE SCALE GENOMIC DNA]</scope>
    <source>
        <strain evidence="1 2">BT442</strain>
    </source>
</reference>